<gene>
    <name evidence="7" type="ORF">DME_LOCUS495</name>
</gene>
<dbReference type="SUPFAM" id="SSF90229">
    <property type="entry name" value="CCCH zinc finger"/>
    <property type="match status" value="1"/>
</dbReference>
<feature type="region of interest" description="Disordered" evidence="5">
    <location>
        <begin position="574"/>
        <end position="596"/>
    </location>
</feature>
<evidence type="ECO:0000259" key="6">
    <source>
        <dbReference type="PROSITE" id="PS50103"/>
    </source>
</evidence>
<feature type="compositionally biased region" description="Polar residues" evidence="5">
    <location>
        <begin position="704"/>
        <end position="715"/>
    </location>
</feature>
<accession>A0A3P7S7P3</accession>
<evidence type="ECO:0000313" key="7">
    <source>
        <dbReference type="EMBL" id="VDN50522.1"/>
    </source>
</evidence>
<dbReference type="InterPro" id="IPR041367">
    <property type="entry name" value="Znf-CCCH_4"/>
</dbReference>
<dbReference type="Pfam" id="PF18044">
    <property type="entry name" value="zf-CCCH_4"/>
    <property type="match status" value="1"/>
</dbReference>
<dbReference type="InterPro" id="IPR036855">
    <property type="entry name" value="Znf_CCCH_sf"/>
</dbReference>
<evidence type="ECO:0000256" key="5">
    <source>
        <dbReference type="SAM" id="MobiDB-lite"/>
    </source>
</evidence>
<dbReference type="OrthoDB" id="5842814at2759"/>
<evidence type="ECO:0000256" key="3">
    <source>
        <dbReference type="ARBA" id="ARBA00022833"/>
    </source>
</evidence>
<evidence type="ECO:0000256" key="2">
    <source>
        <dbReference type="ARBA" id="ARBA00022771"/>
    </source>
</evidence>
<sequence>MEGDDDSTLAKKENETGTEKKPNIPNKGALDTLKRTTPQKTNLLSTTSPKISSVAPATVSSSSQDKKPATTPAPRVRMSNTFMDALMDPVNKKPAVKLMKKKPAVVKPASSVMPSVMEGLYSDTSKSLNKEKEKADQTYSLSKKIEAEETDIASNRKIRFADEFGQELVQIRLFEVEEGERLNVSKLSSEDMKHLEMQRERSFMREFGIMSDSGRAKNEGITYIPTVEKTDFAGISSSVEFNSSQLKMFVVAESSLIFMIRECGTPRKIINLIEWKLKELDNACCLIERGSQSEAKLIEDERQKTVMRPFYGPSMVAEMVDADEEIEVIPHSIVIIPLEMLEDEIQTSDSSIHSMQQEPVKETVIPGPIADQLKSIDVQYFSILNLQKLMMQLKKTGIVSSGSDLANILNKVSSSGVSLTASTTTASIPNISAAVNTTIGTHSYAQVDPIMASACAQSHTGLAHGYAISVGQFLLPTAQPQSQSSHQPLLNGPVPAGFIPTVGVDPAPQNIPSSSDSYYGAGYIRFSSKPCTFYQAGSCNYGSRCRFSHGDEPTAATHGGAFGRFGCYDDRGRGQGRGGPAMRGIRGSYSRDSCDTEYRRGRGYRREYYERDQGRNDRDRRGYDRYGRRRNRSRSQSRSKSRSPSRKPRSPDKRITRDRDERTEKRFSREEREKNQKSAMQDDTVLKNSDSKMSLEPEEPSGTVPKSISPATENIPSEIHFPANPAAVD</sequence>
<evidence type="ECO:0000256" key="4">
    <source>
        <dbReference type="PROSITE-ProRule" id="PRU00723"/>
    </source>
</evidence>
<proteinExistence type="predicted"/>
<keyword evidence="8" id="KW-1185">Reference proteome</keyword>
<dbReference type="GO" id="GO:0008270">
    <property type="term" value="F:zinc ion binding"/>
    <property type="evidence" value="ECO:0007669"/>
    <property type="project" value="UniProtKB-KW"/>
</dbReference>
<dbReference type="EMBL" id="UYYG01000004">
    <property type="protein sequence ID" value="VDN50522.1"/>
    <property type="molecule type" value="Genomic_DNA"/>
</dbReference>
<dbReference type="STRING" id="318479.A0A3P7S7P3"/>
<organism evidence="7 8">
    <name type="scientific">Dracunculus medinensis</name>
    <name type="common">Guinea worm</name>
    <dbReference type="NCBI Taxonomy" id="318479"/>
    <lineage>
        <taxon>Eukaryota</taxon>
        <taxon>Metazoa</taxon>
        <taxon>Ecdysozoa</taxon>
        <taxon>Nematoda</taxon>
        <taxon>Chromadorea</taxon>
        <taxon>Rhabditida</taxon>
        <taxon>Spirurina</taxon>
        <taxon>Dracunculoidea</taxon>
        <taxon>Dracunculidae</taxon>
        <taxon>Dracunculus</taxon>
    </lineage>
</organism>
<feature type="region of interest" description="Disordered" evidence="5">
    <location>
        <begin position="609"/>
        <end position="729"/>
    </location>
</feature>
<dbReference type="AlphaFoldDB" id="A0A3P7S7P3"/>
<feature type="compositionally biased region" description="Polar residues" evidence="5">
    <location>
        <begin position="35"/>
        <end position="51"/>
    </location>
</feature>
<dbReference type="SMART" id="SM00356">
    <property type="entry name" value="ZnF_C3H1"/>
    <property type="match status" value="1"/>
</dbReference>
<feature type="zinc finger region" description="C3H1-type" evidence="4">
    <location>
        <begin position="525"/>
        <end position="552"/>
    </location>
</feature>
<dbReference type="Proteomes" id="UP000274756">
    <property type="component" value="Unassembled WGS sequence"/>
</dbReference>
<feature type="compositionally biased region" description="Basic and acidic residues" evidence="5">
    <location>
        <begin position="649"/>
        <end position="676"/>
    </location>
</feature>
<keyword evidence="2 4" id="KW-0863">Zinc-finger</keyword>
<feature type="compositionally biased region" description="Low complexity" evidence="5">
    <location>
        <begin position="52"/>
        <end position="63"/>
    </location>
</feature>
<dbReference type="PROSITE" id="PS50103">
    <property type="entry name" value="ZF_C3H1"/>
    <property type="match status" value="1"/>
</dbReference>
<feature type="compositionally biased region" description="Basic residues" evidence="5">
    <location>
        <begin position="627"/>
        <end position="648"/>
    </location>
</feature>
<feature type="compositionally biased region" description="Basic and acidic residues" evidence="5">
    <location>
        <begin position="8"/>
        <end position="22"/>
    </location>
</feature>
<dbReference type="InterPro" id="IPR000571">
    <property type="entry name" value="Znf_CCCH"/>
</dbReference>
<feature type="region of interest" description="Disordered" evidence="5">
    <location>
        <begin position="1"/>
        <end position="75"/>
    </location>
</feature>
<evidence type="ECO:0000313" key="8">
    <source>
        <dbReference type="Proteomes" id="UP000274756"/>
    </source>
</evidence>
<keyword evidence="1 4" id="KW-0479">Metal-binding</keyword>
<feature type="compositionally biased region" description="Polar residues" evidence="5">
    <location>
        <begin position="677"/>
        <end position="688"/>
    </location>
</feature>
<name>A0A3P7S7P3_DRAME</name>
<evidence type="ECO:0000256" key="1">
    <source>
        <dbReference type="ARBA" id="ARBA00022723"/>
    </source>
</evidence>
<keyword evidence="3 4" id="KW-0862">Zinc</keyword>
<feature type="compositionally biased region" description="Basic and acidic residues" evidence="5">
    <location>
        <begin position="609"/>
        <end position="626"/>
    </location>
</feature>
<dbReference type="Gene3D" id="2.30.30.1190">
    <property type="match status" value="1"/>
</dbReference>
<protein>
    <recommendedName>
        <fullName evidence="6">C3H1-type domain-containing protein</fullName>
    </recommendedName>
</protein>
<feature type="domain" description="C3H1-type" evidence="6">
    <location>
        <begin position="525"/>
        <end position="552"/>
    </location>
</feature>
<reference evidence="7 8" key="1">
    <citation type="submission" date="2018-11" db="EMBL/GenBank/DDBJ databases">
        <authorList>
            <consortium name="Pathogen Informatics"/>
        </authorList>
    </citation>
    <scope>NUCLEOTIDE SEQUENCE [LARGE SCALE GENOMIC DNA]</scope>
</reference>